<gene>
    <name evidence="5" type="ORF">DLJ54_05150</name>
</gene>
<dbReference type="AlphaFoldDB" id="A0A364V618"/>
<dbReference type="Proteomes" id="UP000251577">
    <property type="component" value="Unassembled WGS sequence"/>
</dbReference>
<evidence type="ECO:0000313" key="6">
    <source>
        <dbReference type="Proteomes" id="UP000251577"/>
    </source>
</evidence>
<dbReference type="CDD" id="cd03293">
    <property type="entry name" value="ABC_NrtD_SsuB_transporters"/>
    <property type="match status" value="1"/>
</dbReference>
<accession>A0A364V618</accession>
<reference evidence="5 6" key="1">
    <citation type="journal article" date="2018" name="Syst. Appl. Microbiol.">
        <title>Corynebacterium heidelbergense sp. nov., isolated from the preen glands of Egyptian geese (Alopochen aegyptiacus).</title>
        <authorList>
            <person name="Braun M.S."/>
            <person name="Wang E."/>
            <person name="Zimmermann S."/>
            <person name="Wink M."/>
        </authorList>
    </citation>
    <scope>NUCLEOTIDE SEQUENCE [LARGE SCALE GENOMIC DNA]</scope>
    <source>
        <strain evidence="5 6">647</strain>
    </source>
</reference>
<dbReference type="InterPro" id="IPR017871">
    <property type="entry name" value="ABC_transporter-like_CS"/>
</dbReference>
<dbReference type="InterPro" id="IPR003439">
    <property type="entry name" value="ABC_transporter-like_ATP-bd"/>
</dbReference>
<feature type="domain" description="ABC transporter" evidence="4">
    <location>
        <begin position="13"/>
        <end position="245"/>
    </location>
</feature>
<proteinExistence type="predicted"/>
<evidence type="ECO:0000256" key="1">
    <source>
        <dbReference type="ARBA" id="ARBA00022448"/>
    </source>
</evidence>
<dbReference type="SMART" id="SM00382">
    <property type="entry name" value="AAA"/>
    <property type="match status" value="1"/>
</dbReference>
<dbReference type="EMBL" id="QHCV01000041">
    <property type="protein sequence ID" value="RAV32054.1"/>
    <property type="molecule type" value="Genomic_DNA"/>
</dbReference>
<keyword evidence="6" id="KW-1185">Reference proteome</keyword>
<organism evidence="5 6">
    <name type="scientific">Corynebacterium heidelbergense</name>
    <dbReference type="NCBI Taxonomy" id="2055947"/>
    <lineage>
        <taxon>Bacteria</taxon>
        <taxon>Bacillati</taxon>
        <taxon>Actinomycetota</taxon>
        <taxon>Actinomycetes</taxon>
        <taxon>Mycobacteriales</taxon>
        <taxon>Corynebacteriaceae</taxon>
        <taxon>Corynebacterium</taxon>
    </lineage>
</organism>
<dbReference type="InterPro" id="IPR003593">
    <property type="entry name" value="AAA+_ATPase"/>
</dbReference>
<dbReference type="GO" id="GO:0016887">
    <property type="term" value="F:ATP hydrolysis activity"/>
    <property type="evidence" value="ECO:0007669"/>
    <property type="project" value="InterPro"/>
</dbReference>
<comment type="caution">
    <text evidence="5">The sequence shown here is derived from an EMBL/GenBank/DDBJ whole genome shotgun (WGS) entry which is preliminary data.</text>
</comment>
<dbReference type="GO" id="GO:0005524">
    <property type="term" value="F:ATP binding"/>
    <property type="evidence" value="ECO:0007669"/>
    <property type="project" value="UniProtKB-KW"/>
</dbReference>
<keyword evidence="1" id="KW-0813">Transport</keyword>
<dbReference type="PROSITE" id="PS00211">
    <property type="entry name" value="ABC_TRANSPORTER_1"/>
    <property type="match status" value="1"/>
</dbReference>
<dbReference type="RefSeq" id="WP_113630727.1">
    <property type="nucleotide sequence ID" value="NZ_QHCV01000041.1"/>
</dbReference>
<dbReference type="PROSITE" id="PS50893">
    <property type="entry name" value="ABC_TRANSPORTER_2"/>
    <property type="match status" value="1"/>
</dbReference>
<dbReference type="PANTHER" id="PTHR42788:SF13">
    <property type="entry name" value="ALIPHATIC SULFONATES IMPORT ATP-BINDING PROTEIN SSUB"/>
    <property type="match status" value="1"/>
</dbReference>
<dbReference type="SUPFAM" id="SSF52540">
    <property type="entry name" value="P-loop containing nucleoside triphosphate hydrolases"/>
    <property type="match status" value="1"/>
</dbReference>
<keyword evidence="2" id="KW-0547">Nucleotide-binding</keyword>
<dbReference type="Pfam" id="PF00005">
    <property type="entry name" value="ABC_tran"/>
    <property type="match status" value="1"/>
</dbReference>
<protein>
    <submittedName>
        <fullName evidence="5">Taurine ABC transporter ATP-binding protein</fullName>
    </submittedName>
</protein>
<evidence type="ECO:0000256" key="3">
    <source>
        <dbReference type="ARBA" id="ARBA00022840"/>
    </source>
</evidence>
<dbReference type="Gene3D" id="3.40.50.300">
    <property type="entry name" value="P-loop containing nucleotide triphosphate hydrolases"/>
    <property type="match status" value="1"/>
</dbReference>
<evidence type="ECO:0000259" key="4">
    <source>
        <dbReference type="PROSITE" id="PS50893"/>
    </source>
</evidence>
<dbReference type="InterPro" id="IPR050166">
    <property type="entry name" value="ABC_transporter_ATP-bind"/>
</dbReference>
<dbReference type="InterPro" id="IPR027417">
    <property type="entry name" value="P-loop_NTPase"/>
</dbReference>
<evidence type="ECO:0000313" key="5">
    <source>
        <dbReference type="EMBL" id="RAV32054.1"/>
    </source>
</evidence>
<dbReference type="PANTHER" id="PTHR42788">
    <property type="entry name" value="TAURINE IMPORT ATP-BINDING PROTEIN-RELATED"/>
    <property type="match status" value="1"/>
</dbReference>
<evidence type="ECO:0000256" key="2">
    <source>
        <dbReference type="ARBA" id="ARBA00022741"/>
    </source>
</evidence>
<sequence>MTSTEKASVSPRVQLDDVEQTYTTDAGEQVHALTPTSVTVEPGEFVCIVGPSGCGKTTLLRMIAGFLRPTHGQVLLDDRPISGPGPDRGVVFQHANLFPWLTVEQNVELSGRFRKISKKNRRAEAERYLDMVNLSEFGSKRPYELSGGMQQRAQIARVLAGNPSILLMDEPFGALDALTRETLQHELIDIWRKDKKTVFFVTHSVDEAVLLSSRVWVMSARPGRIIEDIPSNVGDPTAPFDPAELRTDPEFQRLRKHIAEAIYAAQGATLKSAAGE</sequence>
<keyword evidence="3 5" id="KW-0067">ATP-binding</keyword>
<name>A0A364V618_9CORY</name>